<dbReference type="Proteomes" id="UP000289340">
    <property type="component" value="Chromosome 5"/>
</dbReference>
<dbReference type="EMBL" id="QZWG01000005">
    <property type="protein sequence ID" value="RZC11259.1"/>
    <property type="molecule type" value="Genomic_DNA"/>
</dbReference>
<evidence type="ECO:0000313" key="2">
    <source>
        <dbReference type="Proteomes" id="UP000289340"/>
    </source>
</evidence>
<gene>
    <name evidence="1" type="ORF">D0Y65_011455</name>
</gene>
<accession>A0A445KK05</accession>
<proteinExistence type="predicted"/>
<reference evidence="1 2" key="1">
    <citation type="submission" date="2018-09" db="EMBL/GenBank/DDBJ databases">
        <title>A high-quality reference genome of wild soybean provides a powerful tool to mine soybean genomes.</title>
        <authorList>
            <person name="Xie M."/>
            <person name="Chung C.Y.L."/>
            <person name="Li M.-W."/>
            <person name="Wong F.-L."/>
            <person name="Chan T.-F."/>
            <person name="Lam H.-M."/>
        </authorList>
    </citation>
    <scope>NUCLEOTIDE SEQUENCE [LARGE SCALE GENOMIC DNA]</scope>
    <source>
        <strain evidence="2">cv. W05</strain>
        <tissue evidence="1">Hypocotyl of etiolated seedlings</tissue>
    </source>
</reference>
<name>A0A445KK05_GLYSO</name>
<organism evidence="1 2">
    <name type="scientific">Glycine soja</name>
    <name type="common">Wild soybean</name>
    <dbReference type="NCBI Taxonomy" id="3848"/>
    <lineage>
        <taxon>Eukaryota</taxon>
        <taxon>Viridiplantae</taxon>
        <taxon>Streptophyta</taxon>
        <taxon>Embryophyta</taxon>
        <taxon>Tracheophyta</taxon>
        <taxon>Spermatophyta</taxon>
        <taxon>Magnoliopsida</taxon>
        <taxon>eudicotyledons</taxon>
        <taxon>Gunneridae</taxon>
        <taxon>Pentapetalae</taxon>
        <taxon>rosids</taxon>
        <taxon>fabids</taxon>
        <taxon>Fabales</taxon>
        <taxon>Fabaceae</taxon>
        <taxon>Papilionoideae</taxon>
        <taxon>50 kb inversion clade</taxon>
        <taxon>NPAAA clade</taxon>
        <taxon>indigoferoid/millettioid clade</taxon>
        <taxon>Phaseoleae</taxon>
        <taxon>Glycine</taxon>
        <taxon>Glycine subgen. Soja</taxon>
    </lineage>
</organism>
<comment type="caution">
    <text evidence="1">The sequence shown here is derived from an EMBL/GenBank/DDBJ whole genome shotgun (WGS) entry which is preliminary data.</text>
</comment>
<sequence>MENHLEPQDSSPKAAVLLCGINYPRELTSSIEMFHCQQQQQPESINHLLFQCPKTHGLWLQFYTRHLQIACSHTWAFDQSKAGNEGWAIVWCTWKSRNDLVLNNNRISARMIFCRRFSNLVVLESLLPELAALLRADAMQVSFLKL</sequence>
<evidence type="ECO:0000313" key="1">
    <source>
        <dbReference type="EMBL" id="RZC11259.1"/>
    </source>
</evidence>
<dbReference type="AlphaFoldDB" id="A0A445KK05"/>
<keyword evidence="2" id="KW-1185">Reference proteome</keyword>
<protein>
    <submittedName>
        <fullName evidence="1">Uncharacterized protein</fullName>
    </submittedName>
</protein>